<evidence type="ECO:0000313" key="3">
    <source>
        <dbReference type="EMBL" id="EMY35604.1"/>
    </source>
</evidence>
<proteinExistence type="predicted"/>
<feature type="region of interest" description="Disordered" evidence="1">
    <location>
        <begin position="91"/>
        <end position="113"/>
    </location>
</feature>
<evidence type="ECO:0000256" key="1">
    <source>
        <dbReference type="SAM" id="MobiDB-lite"/>
    </source>
</evidence>
<dbReference type="AlphaFoldDB" id="N1V6F4"/>
<accession>N1V6F4</accession>
<reference evidence="3 4" key="1">
    <citation type="journal article" date="2013" name="Genome Announc.">
        <title>Draft Genome Sequence of Arthrobacter crystallopoietes Strain BAB-32, Revealing Genes for Bioremediation.</title>
        <authorList>
            <person name="Joshi M.N."/>
            <person name="Pandit A.S."/>
            <person name="Sharma A."/>
            <person name="Pandya R.V."/>
            <person name="Desai S.M."/>
            <person name="Saxena A.K."/>
            <person name="Bagatharia S.B."/>
        </authorList>
    </citation>
    <scope>NUCLEOTIDE SEQUENCE [LARGE SCALE GENOMIC DNA]</scope>
    <source>
        <strain evidence="3 4">BAB-32</strain>
    </source>
</reference>
<keyword evidence="2" id="KW-1133">Transmembrane helix</keyword>
<dbReference type="RefSeq" id="WP_005267368.1">
    <property type="nucleotide sequence ID" value="NZ_ANPE02000069.1"/>
</dbReference>
<sequence>MDWWFWIFLWVAVAALSLLFVGFLAVWIFRSFMKTLQEFETAAGKLEAAFGSAPAVESGEGTPFEPAIFLDPAVARERYLDGKSVRREARRERRVARRSARGQRQSLRDVKFS</sequence>
<keyword evidence="2" id="KW-0472">Membrane</keyword>
<evidence type="ECO:0000256" key="2">
    <source>
        <dbReference type="SAM" id="Phobius"/>
    </source>
</evidence>
<dbReference type="OrthoDB" id="4955019at2"/>
<dbReference type="EMBL" id="ANPE02000069">
    <property type="protein sequence ID" value="EMY35604.1"/>
    <property type="molecule type" value="Genomic_DNA"/>
</dbReference>
<comment type="caution">
    <text evidence="3">The sequence shown here is derived from an EMBL/GenBank/DDBJ whole genome shotgun (WGS) entry which is preliminary data.</text>
</comment>
<name>N1V6F4_9MICC</name>
<evidence type="ECO:0000313" key="4">
    <source>
        <dbReference type="Proteomes" id="UP000010729"/>
    </source>
</evidence>
<keyword evidence="2" id="KW-0812">Transmembrane</keyword>
<feature type="transmembrane region" description="Helical" evidence="2">
    <location>
        <begin position="6"/>
        <end position="29"/>
    </location>
</feature>
<gene>
    <name evidence="3" type="ORF">D477_003678</name>
</gene>
<dbReference type="Proteomes" id="UP000010729">
    <property type="component" value="Unassembled WGS sequence"/>
</dbReference>
<keyword evidence="4" id="KW-1185">Reference proteome</keyword>
<feature type="compositionally biased region" description="Basic residues" evidence="1">
    <location>
        <begin position="92"/>
        <end position="101"/>
    </location>
</feature>
<protein>
    <submittedName>
        <fullName evidence="3">Uncharacterized protein</fullName>
    </submittedName>
</protein>
<organism evidence="3 4">
    <name type="scientific">Arthrobacter crystallopoietes BAB-32</name>
    <dbReference type="NCBI Taxonomy" id="1246476"/>
    <lineage>
        <taxon>Bacteria</taxon>
        <taxon>Bacillati</taxon>
        <taxon>Actinomycetota</taxon>
        <taxon>Actinomycetes</taxon>
        <taxon>Micrococcales</taxon>
        <taxon>Micrococcaceae</taxon>
        <taxon>Crystallibacter</taxon>
    </lineage>
</organism>